<keyword evidence="1" id="KW-0472">Membrane</keyword>
<evidence type="ECO:0000313" key="1">
    <source>
        <dbReference type="EMBL" id="OXA49192.1"/>
    </source>
</evidence>
<proteinExistence type="predicted"/>
<comment type="caution">
    <text evidence="1">The sequence shown here is derived from an EMBL/GenBank/DDBJ whole genome shotgun (WGS) entry which is preliminary data.</text>
</comment>
<sequence>MSVYEKLSLESVFMPLSIITCPYAQNLEPRLQPVSEQFKSDRVHVLVADPAQCYSNNECAENMECPSGEKAYCVVKYGSQINVCKCLATAPLSTMKVFESYCSLQRSEVSAQNKWTLECTDSGGMPIATFVDGKEACVCDPGAIGNRLEVVGVSQTSGY</sequence>
<dbReference type="Proteomes" id="UP000198287">
    <property type="component" value="Unassembled WGS sequence"/>
</dbReference>
<reference evidence="1 2" key="1">
    <citation type="submission" date="2015-12" db="EMBL/GenBank/DDBJ databases">
        <title>The genome of Folsomia candida.</title>
        <authorList>
            <person name="Faddeeva A."/>
            <person name="Derks M.F."/>
            <person name="Anvar Y."/>
            <person name="Smit S."/>
            <person name="Van Straalen N."/>
            <person name="Roelofs D."/>
        </authorList>
    </citation>
    <scope>NUCLEOTIDE SEQUENCE [LARGE SCALE GENOMIC DNA]</scope>
    <source>
        <strain evidence="1 2">VU population</strain>
        <tissue evidence="1">Whole body</tissue>
    </source>
</reference>
<keyword evidence="1" id="KW-0812">Transmembrane</keyword>
<protein>
    <submittedName>
        <fullName evidence="1">Sperm transmembrane protein 9</fullName>
    </submittedName>
</protein>
<keyword evidence="2" id="KW-1185">Reference proteome</keyword>
<name>A0A226DUN9_FOLCA</name>
<organism evidence="1 2">
    <name type="scientific">Folsomia candida</name>
    <name type="common">Springtail</name>
    <dbReference type="NCBI Taxonomy" id="158441"/>
    <lineage>
        <taxon>Eukaryota</taxon>
        <taxon>Metazoa</taxon>
        <taxon>Ecdysozoa</taxon>
        <taxon>Arthropoda</taxon>
        <taxon>Hexapoda</taxon>
        <taxon>Collembola</taxon>
        <taxon>Entomobryomorpha</taxon>
        <taxon>Isotomoidea</taxon>
        <taxon>Isotomidae</taxon>
        <taxon>Proisotominae</taxon>
        <taxon>Folsomia</taxon>
    </lineage>
</organism>
<evidence type="ECO:0000313" key="2">
    <source>
        <dbReference type="Proteomes" id="UP000198287"/>
    </source>
</evidence>
<accession>A0A226DUN9</accession>
<dbReference type="AlphaFoldDB" id="A0A226DUN9"/>
<dbReference type="EMBL" id="LNIX01000010">
    <property type="protein sequence ID" value="OXA49192.1"/>
    <property type="molecule type" value="Genomic_DNA"/>
</dbReference>
<gene>
    <name evidence="1" type="ORF">Fcan01_15492</name>
</gene>